<organism evidence="7 8">
    <name type="scientific">Dothistroma septosporum (strain NZE10 / CBS 128990)</name>
    <name type="common">Red band needle blight fungus</name>
    <name type="synonym">Mycosphaerella pini</name>
    <dbReference type="NCBI Taxonomy" id="675120"/>
    <lineage>
        <taxon>Eukaryota</taxon>
        <taxon>Fungi</taxon>
        <taxon>Dikarya</taxon>
        <taxon>Ascomycota</taxon>
        <taxon>Pezizomycotina</taxon>
        <taxon>Dothideomycetes</taxon>
        <taxon>Dothideomycetidae</taxon>
        <taxon>Mycosphaerellales</taxon>
        <taxon>Mycosphaerellaceae</taxon>
        <taxon>Dothistroma</taxon>
    </lineage>
</organism>
<dbReference type="OrthoDB" id="3900342at2759"/>
<feature type="transmembrane region" description="Helical" evidence="5">
    <location>
        <begin position="110"/>
        <end position="130"/>
    </location>
</feature>
<dbReference type="EMBL" id="KB446541">
    <property type="protein sequence ID" value="EME42337.1"/>
    <property type="molecule type" value="Genomic_DNA"/>
</dbReference>
<dbReference type="GO" id="GO:0015171">
    <property type="term" value="F:amino acid transmembrane transporter activity"/>
    <property type="evidence" value="ECO:0007669"/>
    <property type="project" value="TreeGrafter"/>
</dbReference>
<dbReference type="PIRSF" id="PIRSF006060">
    <property type="entry name" value="AA_transporter"/>
    <property type="match status" value="1"/>
</dbReference>
<dbReference type="HOGENOM" id="CLU_007946_8_0_1"/>
<dbReference type="Proteomes" id="UP000016933">
    <property type="component" value="Unassembled WGS sequence"/>
</dbReference>
<feature type="transmembrane region" description="Helical" evidence="5">
    <location>
        <begin position="212"/>
        <end position="232"/>
    </location>
</feature>
<dbReference type="InterPro" id="IPR050524">
    <property type="entry name" value="APC_YAT"/>
</dbReference>
<sequence length="352" mass="39254">MNNAFRITVFGALIILSSSLFVRVYGELEFGFGLLKICLVIFINILALVITSGGGPSGEKIECRYWRNRGPFVHTFHSALYAYGGIQAFVIAAAETKNPRQATPQTTKRIFWKVFIFYVYIIFMAGLVVLSNDPNLLHYTSTAARSLFVIAANNARIKAVPSTINAIVVTSAWSSGNSNMLTGSRVLYGMANAGQGPKIFNKINRFGILFTWLQNLVAIGTLTDWAIVVITYSRFYYGCKVQGIDSKKELPKAALLQPFFSWTSSVLFFLLLLTSGYTTFMHPHWSTESCDSSYFNVPFTLALYLGYKFWNKTRIIPLENIPIRGFIDVANANPELRTSKSTGLTGLNVLWS</sequence>
<dbReference type="PANTHER" id="PTHR43341">
    <property type="entry name" value="AMINO ACID PERMEASE"/>
    <property type="match status" value="1"/>
</dbReference>
<evidence type="ECO:0000256" key="2">
    <source>
        <dbReference type="ARBA" id="ARBA00022692"/>
    </source>
</evidence>
<reference evidence="8" key="1">
    <citation type="journal article" date="2012" name="PLoS Genet.">
        <title>The genomes of the fungal plant pathogens Cladosporium fulvum and Dothistroma septosporum reveal adaptation to different hosts and lifestyles but also signatures of common ancestry.</title>
        <authorList>
            <person name="de Wit P.J.G.M."/>
            <person name="van der Burgt A."/>
            <person name="Oekmen B."/>
            <person name="Stergiopoulos I."/>
            <person name="Abd-Elsalam K.A."/>
            <person name="Aerts A.L."/>
            <person name="Bahkali A.H."/>
            <person name="Beenen H.G."/>
            <person name="Chettri P."/>
            <person name="Cox M.P."/>
            <person name="Datema E."/>
            <person name="de Vries R.P."/>
            <person name="Dhillon B."/>
            <person name="Ganley A.R."/>
            <person name="Griffiths S.A."/>
            <person name="Guo Y."/>
            <person name="Hamelin R.C."/>
            <person name="Henrissat B."/>
            <person name="Kabir M.S."/>
            <person name="Jashni M.K."/>
            <person name="Kema G."/>
            <person name="Klaubauf S."/>
            <person name="Lapidus A."/>
            <person name="Levasseur A."/>
            <person name="Lindquist E."/>
            <person name="Mehrabi R."/>
            <person name="Ohm R.A."/>
            <person name="Owen T.J."/>
            <person name="Salamov A."/>
            <person name="Schwelm A."/>
            <person name="Schijlen E."/>
            <person name="Sun H."/>
            <person name="van den Burg H.A."/>
            <person name="van Ham R.C.H.J."/>
            <person name="Zhang S."/>
            <person name="Goodwin S.B."/>
            <person name="Grigoriev I.V."/>
            <person name="Collemare J."/>
            <person name="Bradshaw R.E."/>
        </authorList>
    </citation>
    <scope>NUCLEOTIDE SEQUENCE [LARGE SCALE GENOMIC DNA]</scope>
    <source>
        <strain evidence="8">NZE10 / CBS 128990</strain>
    </source>
</reference>
<dbReference type="Pfam" id="PF00324">
    <property type="entry name" value="AA_permease"/>
    <property type="match status" value="2"/>
</dbReference>
<proteinExistence type="predicted"/>
<dbReference type="PANTHER" id="PTHR43341:SF18">
    <property type="entry name" value="AMINO ACID PERMEASE_ SLC12A DOMAIN-CONTAINING PROTEIN"/>
    <property type="match status" value="1"/>
</dbReference>
<comment type="subcellular location">
    <subcellularLocation>
        <location evidence="1">Membrane</location>
        <topology evidence="1">Multi-pass membrane protein</topology>
    </subcellularLocation>
</comment>
<dbReference type="Gene3D" id="1.20.1740.10">
    <property type="entry name" value="Amino acid/polyamine transporter I"/>
    <property type="match status" value="1"/>
</dbReference>
<accession>N1PIX2</accession>
<feature type="transmembrane region" description="Helical" evidence="5">
    <location>
        <begin position="293"/>
        <end position="310"/>
    </location>
</feature>
<evidence type="ECO:0000256" key="1">
    <source>
        <dbReference type="ARBA" id="ARBA00004141"/>
    </source>
</evidence>
<reference evidence="7 8" key="2">
    <citation type="journal article" date="2012" name="PLoS Pathog.">
        <title>Diverse lifestyles and strategies of plant pathogenesis encoded in the genomes of eighteen Dothideomycetes fungi.</title>
        <authorList>
            <person name="Ohm R.A."/>
            <person name="Feau N."/>
            <person name="Henrissat B."/>
            <person name="Schoch C.L."/>
            <person name="Horwitz B.A."/>
            <person name="Barry K.W."/>
            <person name="Condon B.J."/>
            <person name="Copeland A.C."/>
            <person name="Dhillon B."/>
            <person name="Glaser F."/>
            <person name="Hesse C.N."/>
            <person name="Kosti I."/>
            <person name="LaButti K."/>
            <person name="Lindquist E.A."/>
            <person name="Lucas S."/>
            <person name="Salamov A.A."/>
            <person name="Bradshaw R.E."/>
            <person name="Ciuffetti L."/>
            <person name="Hamelin R.C."/>
            <person name="Kema G.H.J."/>
            <person name="Lawrence C."/>
            <person name="Scott J.A."/>
            <person name="Spatafora J.W."/>
            <person name="Turgeon B.G."/>
            <person name="de Wit P.J.G.M."/>
            <person name="Zhong S."/>
            <person name="Goodwin S.B."/>
            <person name="Grigoriev I.V."/>
        </authorList>
    </citation>
    <scope>NUCLEOTIDE SEQUENCE [LARGE SCALE GENOMIC DNA]</scope>
    <source>
        <strain evidence="8">NZE10 / CBS 128990</strain>
    </source>
</reference>
<feature type="domain" description="Amino acid permease/ SLC12A" evidence="6">
    <location>
        <begin position="208"/>
        <end position="315"/>
    </location>
</feature>
<keyword evidence="4 5" id="KW-0472">Membrane</keyword>
<feature type="transmembrane region" description="Helical" evidence="5">
    <location>
        <begin position="32"/>
        <end position="50"/>
    </location>
</feature>
<dbReference type="STRING" id="675120.N1PIX2"/>
<evidence type="ECO:0000256" key="5">
    <source>
        <dbReference type="SAM" id="Phobius"/>
    </source>
</evidence>
<dbReference type="InterPro" id="IPR004841">
    <property type="entry name" value="AA-permease/SLC12A_dom"/>
</dbReference>
<evidence type="ECO:0000313" key="8">
    <source>
        <dbReference type="Proteomes" id="UP000016933"/>
    </source>
</evidence>
<protein>
    <recommendedName>
        <fullName evidence="6">Amino acid permease/ SLC12A domain-containing protein</fullName>
    </recommendedName>
</protein>
<keyword evidence="2 5" id="KW-0812">Transmembrane</keyword>
<evidence type="ECO:0000313" key="7">
    <source>
        <dbReference type="EMBL" id="EME42337.1"/>
    </source>
</evidence>
<dbReference type="eggNOG" id="KOG1286">
    <property type="taxonomic scope" value="Eukaryota"/>
</dbReference>
<gene>
    <name evidence="7" type="ORF">DOTSEDRAFT_54730</name>
</gene>
<feature type="transmembrane region" description="Helical" evidence="5">
    <location>
        <begin position="253"/>
        <end position="273"/>
    </location>
</feature>
<keyword evidence="3 5" id="KW-1133">Transmembrane helix</keyword>
<dbReference type="GO" id="GO:0016020">
    <property type="term" value="C:membrane"/>
    <property type="evidence" value="ECO:0007669"/>
    <property type="project" value="UniProtKB-SubCell"/>
</dbReference>
<evidence type="ECO:0000256" key="4">
    <source>
        <dbReference type="ARBA" id="ARBA00023136"/>
    </source>
</evidence>
<name>N1PIX2_DOTSN</name>
<dbReference type="AlphaFoldDB" id="N1PIX2"/>
<feature type="transmembrane region" description="Helical" evidence="5">
    <location>
        <begin position="7"/>
        <end position="26"/>
    </location>
</feature>
<evidence type="ECO:0000259" key="6">
    <source>
        <dbReference type="Pfam" id="PF00324"/>
    </source>
</evidence>
<keyword evidence="8" id="KW-1185">Reference proteome</keyword>
<evidence type="ECO:0000256" key="3">
    <source>
        <dbReference type="ARBA" id="ARBA00022989"/>
    </source>
</evidence>
<dbReference type="OMA" id="FIVNIMA"/>
<feature type="domain" description="Amino acid permease/ SLC12A" evidence="6">
    <location>
        <begin position="7"/>
        <end position="205"/>
    </location>
</feature>